<dbReference type="EC" id="3.5.4.31" evidence="4"/>
<evidence type="ECO:0000313" key="7">
    <source>
        <dbReference type="Proteomes" id="UP000325292"/>
    </source>
</evidence>
<evidence type="ECO:0000256" key="2">
    <source>
        <dbReference type="ARBA" id="ARBA00022801"/>
    </source>
</evidence>
<evidence type="ECO:0000256" key="3">
    <source>
        <dbReference type="ARBA" id="ARBA00022833"/>
    </source>
</evidence>
<comment type="function">
    <text evidence="4">Catalyzes the deamination of 5-methylthioadenosine and S-adenosyl-L-homocysteine into 5-methylthioinosine and S-inosyl-L-homocysteine, respectively. Is also able to deaminate adenosine.</text>
</comment>
<gene>
    <name evidence="4" type="primary">mtaD</name>
    <name evidence="6" type="ORF">BXT84_06725</name>
</gene>
<accession>A0ABM6RQT3</accession>
<dbReference type="RefSeq" id="WP_103375428.1">
    <property type="nucleotide sequence ID" value="NZ_CP133983.1"/>
</dbReference>
<protein>
    <recommendedName>
        <fullName evidence="4">5-methylthioadenosine/S-adenosylhomocysteine deaminase</fullName>
        <shortName evidence="4">MTA/SAH deaminase</shortName>
        <ecNumber evidence="4">3.5.4.28</ecNumber>
        <ecNumber evidence="4">3.5.4.31</ecNumber>
    </recommendedName>
</protein>
<evidence type="ECO:0000256" key="1">
    <source>
        <dbReference type="ARBA" id="ARBA00022723"/>
    </source>
</evidence>
<feature type="binding site" evidence="4">
    <location>
        <position position="298"/>
    </location>
    <ligand>
        <name>Zn(2+)</name>
        <dbReference type="ChEBI" id="CHEBI:29105"/>
    </ligand>
</feature>
<dbReference type="InterPro" id="IPR050287">
    <property type="entry name" value="MTA/SAH_deaminase"/>
</dbReference>
<feature type="binding site" evidence="4">
    <location>
        <position position="64"/>
    </location>
    <ligand>
        <name>Zn(2+)</name>
        <dbReference type="ChEBI" id="CHEBI:29105"/>
    </ligand>
</feature>
<keyword evidence="2 4" id="KW-0378">Hydrolase</keyword>
<dbReference type="EMBL" id="CP019454">
    <property type="protein sequence ID" value="AUW93671.1"/>
    <property type="molecule type" value="Genomic_DNA"/>
</dbReference>
<dbReference type="HAMAP" id="MF_01281">
    <property type="entry name" value="MTA_SAH_deamin"/>
    <property type="match status" value="1"/>
</dbReference>
<sequence>MRYRIQADTVITVDDAFHIFQPGQVTWDGHVIVSVGPPELDTSRVDQEINVSGGIVMPGFYNGHNHAAMTLLRGLADDSPFFEWLEQHIWPREARLTSDDIYVGTLLAAIEMIKSGTVAFADMYFEMEAVARATEESGMRGWLSRGLVGNDDLDFVKLNQSVEFVDAWRGKAEGRIVPMLGPHAPYTCSPAYLARVGQVAKDLGVGIHIHLAESPTEVQQMQQQYGLSPIGVAWQAGLFESRLLIAHGVHIQPEDLGYLTGMTGGIISCPISNAKLGNGIMPYSLLSAQSVPVGLGTDGAASTNSLDMFLEMKAMAWMQKLVEGRPEAFNARTALTMATRRTAEILGSTGGVLEPGRPADLIVVDATAAAMTPEIDPVANVVYTATGSNVLYTVVNGEILLADGLLTRLDERAIIQEAKQRLQHLFA</sequence>
<dbReference type="SUPFAM" id="SSF51556">
    <property type="entry name" value="Metallo-dependent hydrolases"/>
    <property type="match status" value="1"/>
</dbReference>
<dbReference type="InterPro" id="IPR006680">
    <property type="entry name" value="Amidohydro-rel"/>
</dbReference>
<evidence type="ECO:0000313" key="6">
    <source>
        <dbReference type="EMBL" id="AUW93671.1"/>
    </source>
</evidence>
<comment type="catalytic activity">
    <reaction evidence="4">
        <text>S-adenosyl-L-homocysteine + H2O + H(+) = S-inosyl-L-homocysteine + NH4(+)</text>
        <dbReference type="Rhea" id="RHEA:20716"/>
        <dbReference type="ChEBI" id="CHEBI:15377"/>
        <dbReference type="ChEBI" id="CHEBI:15378"/>
        <dbReference type="ChEBI" id="CHEBI:28938"/>
        <dbReference type="ChEBI" id="CHEBI:57856"/>
        <dbReference type="ChEBI" id="CHEBI:57985"/>
        <dbReference type="EC" id="3.5.4.28"/>
    </reaction>
</comment>
<dbReference type="Proteomes" id="UP000325292">
    <property type="component" value="Chromosome"/>
</dbReference>
<dbReference type="Pfam" id="PF01979">
    <property type="entry name" value="Amidohydro_1"/>
    <property type="match status" value="1"/>
</dbReference>
<feature type="binding site" evidence="4">
    <location>
        <position position="145"/>
    </location>
    <ligand>
        <name>substrate</name>
    </ligand>
</feature>
<dbReference type="CDD" id="cd01298">
    <property type="entry name" value="ATZ_TRZ_like"/>
    <property type="match status" value="1"/>
</dbReference>
<feature type="domain" description="Amidohydrolase-related" evidence="5">
    <location>
        <begin position="55"/>
        <end position="399"/>
    </location>
</feature>
<dbReference type="InterPro" id="IPR032466">
    <property type="entry name" value="Metal_Hydrolase"/>
</dbReference>
<feature type="binding site" evidence="4">
    <location>
        <position position="298"/>
    </location>
    <ligand>
        <name>substrate</name>
    </ligand>
</feature>
<proteinExistence type="inferred from homology"/>
<feature type="binding site" evidence="4">
    <location>
        <position position="183"/>
    </location>
    <ligand>
        <name>substrate</name>
    </ligand>
</feature>
<dbReference type="InterPro" id="IPR023512">
    <property type="entry name" value="Deaminase_MtaD/DadD"/>
</dbReference>
<evidence type="ECO:0000256" key="4">
    <source>
        <dbReference type="HAMAP-Rule" id="MF_01281"/>
    </source>
</evidence>
<dbReference type="SUPFAM" id="SSF51338">
    <property type="entry name" value="Composite domain of metallo-dependent hydrolases"/>
    <property type="match status" value="1"/>
</dbReference>
<feature type="binding site" evidence="4">
    <location>
        <position position="213"/>
    </location>
    <ligand>
        <name>substrate</name>
    </ligand>
</feature>
<keyword evidence="1 4" id="KW-0479">Metal-binding</keyword>
<dbReference type="PANTHER" id="PTHR43794:SF11">
    <property type="entry name" value="AMIDOHYDROLASE-RELATED DOMAIN-CONTAINING PROTEIN"/>
    <property type="match status" value="1"/>
</dbReference>
<dbReference type="Gene3D" id="3.20.20.140">
    <property type="entry name" value="Metal-dependent hydrolases"/>
    <property type="match status" value="1"/>
</dbReference>
<dbReference type="EC" id="3.5.4.28" evidence="4"/>
<name>A0ABM6RQT3_9FIRM</name>
<organism evidence="6 7">
    <name type="scientific">Sulfobacillus thermotolerans</name>
    <dbReference type="NCBI Taxonomy" id="338644"/>
    <lineage>
        <taxon>Bacteria</taxon>
        <taxon>Bacillati</taxon>
        <taxon>Bacillota</taxon>
        <taxon>Clostridia</taxon>
        <taxon>Eubacteriales</taxon>
        <taxon>Clostridiales Family XVII. Incertae Sedis</taxon>
        <taxon>Sulfobacillus</taxon>
    </lineage>
</organism>
<comment type="cofactor">
    <cofactor evidence="4">
        <name>Zn(2+)</name>
        <dbReference type="ChEBI" id="CHEBI:29105"/>
    </cofactor>
    <text evidence="4">Binds 1 zinc ion per subunit.</text>
</comment>
<comment type="similarity">
    <text evidence="4">Belongs to the metallo-dependent hydrolases superfamily. MTA/SAH deaminase family.</text>
</comment>
<feature type="binding site" evidence="4">
    <location>
        <position position="210"/>
    </location>
    <ligand>
        <name>Zn(2+)</name>
        <dbReference type="ChEBI" id="CHEBI:29105"/>
    </ligand>
</feature>
<evidence type="ECO:0000259" key="5">
    <source>
        <dbReference type="Pfam" id="PF01979"/>
    </source>
</evidence>
<dbReference type="PANTHER" id="PTHR43794">
    <property type="entry name" value="AMINOHYDROLASE SSNA-RELATED"/>
    <property type="match status" value="1"/>
</dbReference>
<reference evidence="6 7" key="1">
    <citation type="journal article" date="2019" name="Sci. Rep.">
        <title>Sulfobacillus thermotolerans: new insights into resistance and metabolic capacities of acidophilic chemolithotrophs.</title>
        <authorList>
            <person name="Panyushkina A.E."/>
            <person name="Babenko V.V."/>
            <person name="Nikitina A.S."/>
            <person name="Selezneva O.V."/>
            <person name="Tsaplina I.A."/>
            <person name="Letarova M.A."/>
            <person name="Kostryukova E.S."/>
            <person name="Letarov A.V."/>
        </authorList>
    </citation>
    <scope>NUCLEOTIDE SEQUENCE [LARGE SCALE GENOMIC DNA]</scope>
    <source>
        <strain evidence="6 7">Kr1</strain>
    </source>
</reference>
<keyword evidence="3 4" id="KW-0862">Zinc</keyword>
<dbReference type="Gene3D" id="2.30.40.10">
    <property type="entry name" value="Urease, subunit C, domain 1"/>
    <property type="match status" value="1"/>
</dbReference>
<comment type="catalytic activity">
    <reaction evidence="4">
        <text>S-methyl-5'-thioadenosine + H2O + H(+) = S-methyl-5'-thioinosine + NH4(+)</text>
        <dbReference type="Rhea" id="RHEA:25025"/>
        <dbReference type="ChEBI" id="CHEBI:15377"/>
        <dbReference type="ChEBI" id="CHEBI:15378"/>
        <dbReference type="ChEBI" id="CHEBI:17509"/>
        <dbReference type="ChEBI" id="CHEBI:28938"/>
        <dbReference type="ChEBI" id="CHEBI:48595"/>
        <dbReference type="EC" id="3.5.4.31"/>
    </reaction>
</comment>
<feature type="binding site" evidence="4">
    <location>
        <position position="93"/>
    </location>
    <ligand>
        <name>substrate</name>
    </ligand>
</feature>
<dbReference type="InterPro" id="IPR011059">
    <property type="entry name" value="Metal-dep_hydrolase_composite"/>
</dbReference>
<comment type="caution">
    <text evidence="4">Lacks conserved residue(s) required for the propagation of feature annotation.</text>
</comment>
<keyword evidence="7" id="KW-1185">Reference proteome</keyword>
<feature type="binding site" evidence="4">
    <location>
        <position position="66"/>
    </location>
    <ligand>
        <name>Zn(2+)</name>
        <dbReference type="ChEBI" id="CHEBI:29105"/>
    </ligand>
</feature>